<dbReference type="AlphaFoldDB" id="A0AAD9GQU8"/>
<dbReference type="GO" id="GO:0005737">
    <property type="term" value="C:cytoplasm"/>
    <property type="evidence" value="ECO:0007669"/>
    <property type="project" value="TreeGrafter"/>
</dbReference>
<feature type="chain" id="PRO_5042115403" evidence="4">
    <location>
        <begin position="16"/>
        <end position="339"/>
    </location>
</feature>
<dbReference type="Gene3D" id="3.90.79.10">
    <property type="entry name" value="Nucleoside Triphosphate Pyrophosphohydrolase"/>
    <property type="match status" value="1"/>
</dbReference>
<dbReference type="PROSITE" id="PS00893">
    <property type="entry name" value="NUDIX_BOX"/>
    <property type="match status" value="1"/>
</dbReference>
<dbReference type="EMBL" id="JASMQC010000008">
    <property type="protein sequence ID" value="KAK1943077.1"/>
    <property type="molecule type" value="Genomic_DNA"/>
</dbReference>
<evidence type="ECO:0000259" key="5">
    <source>
        <dbReference type="PROSITE" id="PS51462"/>
    </source>
</evidence>
<dbReference type="InterPro" id="IPR000086">
    <property type="entry name" value="NUDIX_hydrolase_dom"/>
</dbReference>
<dbReference type="Pfam" id="PF00293">
    <property type="entry name" value="NUDIX"/>
    <property type="match status" value="1"/>
</dbReference>
<organism evidence="6 7">
    <name type="scientific">Phytophthora citrophthora</name>
    <dbReference type="NCBI Taxonomy" id="4793"/>
    <lineage>
        <taxon>Eukaryota</taxon>
        <taxon>Sar</taxon>
        <taxon>Stramenopiles</taxon>
        <taxon>Oomycota</taxon>
        <taxon>Peronosporomycetes</taxon>
        <taxon>Peronosporales</taxon>
        <taxon>Peronosporaceae</taxon>
        <taxon>Phytophthora</taxon>
    </lineage>
</organism>
<dbReference type="SUPFAM" id="SSF55811">
    <property type="entry name" value="Nudix"/>
    <property type="match status" value="1"/>
</dbReference>
<dbReference type="PANTHER" id="PTHR12629:SF0">
    <property type="entry name" value="DIPHOSPHOINOSITOL-POLYPHOSPHATE DIPHOSPHATASE"/>
    <property type="match status" value="1"/>
</dbReference>
<keyword evidence="1" id="KW-0479">Metal-binding</keyword>
<dbReference type="GO" id="GO:0005634">
    <property type="term" value="C:nucleus"/>
    <property type="evidence" value="ECO:0007669"/>
    <property type="project" value="TreeGrafter"/>
</dbReference>
<dbReference type="Proteomes" id="UP001259832">
    <property type="component" value="Unassembled WGS sequence"/>
</dbReference>
<dbReference type="PANTHER" id="PTHR12629">
    <property type="entry name" value="DIPHOSPHOINOSITOL POLYPHOSPHATE PHOSPHOHYDROLASE"/>
    <property type="match status" value="1"/>
</dbReference>
<dbReference type="InterPro" id="IPR015797">
    <property type="entry name" value="NUDIX_hydrolase-like_dom_sf"/>
</dbReference>
<gene>
    <name evidence="6" type="ORF">P3T76_005714</name>
</gene>
<dbReference type="GO" id="GO:0046872">
    <property type="term" value="F:metal ion binding"/>
    <property type="evidence" value="ECO:0007669"/>
    <property type="project" value="UniProtKB-KW"/>
</dbReference>
<comment type="caution">
    <text evidence="6">The sequence shown here is derived from an EMBL/GenBank/DDBJ whole genome shotgun (WGS) entry which is preliminary data.</text>
</comment>
<evidence type="ECO:0000256" key="4">
    <source>
        <dbReference type="SAM" id="SignalP"/>
    </source>
</evidence>
<dbReference type="GO" id="GO:0016787">
    <property type="term" value="F:hydrolase activity"/>
    <property type="evidence" value="ECO:0007669"/>
    <property type="project" value="UniProtKB-KW"/>
</dbReference>
<evidence type="ECO:0000256" key="2">
    <source>
        <dbReference type="ARBA" id="ARBA00022801"/>
    </source>
</evidence>
<feature type="region of interest" description="Disordered" evidence="3">
    <location>
        <begin position="56"/>
        <end position="101"/>
    </location>
</feature>
<protein>
    <submittedName>
        <fullName evidence="6">Nudix hydrolase 21</fullName>
    </submittedName>
</protein>
<keyword evidence="4" id="KW-0732">Signal</keyword>
<evidence type="ECO:0000313" key="6">
    <source>
        <dbReference type="EMBL" id="KAK1943077.1"/>
    </source>
</evidence>
<accession>A0AAD9GQU8</accession>
<feature type="compositionally biased region" description="Acidic residues" evidence="3">
    <location>
        <begin position="58"/>
        <end position="89"/>
    </location>
</feature>
<evidence type="ECO:0000256" key="1">
    <source>
        <dbReference type="ARBA" id="ARBA00022723"/>
    </source>
</evidence>
<keyword evidence="7" id="KW-1185">Reference proteome</keyword>
<reference evidence="6" key="1">
    <citation type="submission" date="2023-08" db="EMBL/GenBank/DDBJ databases">
        <title>Reference Genome Resource for the Citrus Pathogen Phytophthora citrophthora.</title>
        <authorList>
            <person name="Moller H."/>
            <person name="Coetzee B."/>
            <person name="Rose L.J."/>
            <person name="Van Niekerk J.M."/>
        </authorList>
    </citation>
    <scope>NUCLEOTIDE SEQUENCE</scope>
    <source>
        <strain evidence="6">STE-U-9442</strain>
    </source>
</reference>
<keyword evidence="2 6" id="KW-0378">Hydrolase</keyword>
<feature type="signal peptide" evidence="4">
    <location>
        <begin position="1"/>
        <end position="15"/>
    </location>
</feature>
<dbReference type="InterPro" id="IPR020084">
    <property type="entry name" value="NUDIX_hydrolase_CS"/>
</dbReference>
<sequence length="339" mass="37728">MRILSLVTLLAFVSAQLIAANADRTGIAAVDSNTALLPRVLAAEYNQVKRSLRRYDPNEFDERDSEEEEADSDDDEDSEDDGVDSEEEERGMTIPGLEKMDDVVSKVTKSDDMVSKAAKADDVVEKAAKATSKWKALMQQNLNRLGETGKLVKKLKANDLYKNIALEKMSLSALRQLDDIEDLRKLDIKNKIKGTKTTPDGMRRKMVHTNDMKLPPAEFLVSHVGRGEQLLGANNQRLLSAAVVSKGDDINGKVLLISSSNPKKGDFLLPKGGWDRGEDIEKAALREVIEEGGVKGQLLHKLGDFEFTEGSTAYAYMMKSSTVYDDWAESIRYRLWVRT</sequence>
<dbReference type="PROSITE" id="PS51462">
    <property type="entry name" value="NUDIX"/>
    <property type="match status" value="1"/>
</dbReference>
<evidence type="ECO:0000256" key="3">
    <source>
        <dbReference type="SAM" id="MobiDB-lite"/>
    </source>
</evidence>
<feature type="domain" description="Nudix hydrolase" evidence="5">
    <location>
        <begin position="234"/>
        <end position="339"/>
    </location>
</feature>
<proteinExistence type="predicted"/>
<evidence type="ECO:0000313" key="7">
    <source>
        <dbReference type="Proteomes" id="UP001259832"/>
    </source>
</evidence>
<name>A0AAD9GQU8_9STRA</name>